<dbReference type="PROSITE" id="PS50835">
    <property type="entry name" value="IG_LIKE"/>
    <property type="match status" value="1"/>
</dbReference>
<dbReference type="GO" id="GO:0030215">
    <property type="term" value="F:semaphorin receptor binding"/>
    <property type="evidence" value="ECO:0007669"/>
    <property type="project" value="InterPro"/>
</dbReference>
<dbReference type="PANTHER" id="PTHR11036">
    <property type="entry name" value="SEMAPHORIN"/>
    <property type="match status" value="1"/>
</dbReference>
<reference evidence="16" key="1">
    <citation type="submission" date="2021-07" db="EMBL/GenBank/DDBJ databases">
        <authorList>
            <person name="Catto M.A."/>
            <person name="Jacobson A."/>
            <person name="Kennedy G."/>
            <person name="Labadie P."/>
            <person name="Hunt B.G."/>
            <person name="Srinivasan R."/>
        </authorList>
    </citation>
    <scope>NUCLEOTIDE SEQUENCE</scope>
    <source>
        <strain evidence="16">PL_HMW_Pooled</strain>
        <tissue evidence="16">Head</tissue>
    </source>
</reference>
<evidence type="ECO:0000256" key="6">
    <source>
        <dbReference type="ARBA" id="ARBA00022782"/>
    </source>
</evidence>
<dbReference type="FunFam" id="2.130.10.10:FF:000369">
    <property type="entry name" value="semaphorin-2A isoform X1"/>
    <property type="match status" value="1"/>
</dbReference>
<name>A0AAE1GX17_9NEOP</name>
<organism evidence="16 17">
    <name type="scientific">Frankliniella fusca</name>
    <dbReference type="NCBI Taxonomy" id="407009"/>
    <lineage>
        <taxon>Eukaryota</taxon>
        <taxon>Metazoa</taxon>
        <taxon>Ecdysozoa</taxon>
        <taxon>Arthropoda</taxon>
        <taxon>Hexapoda</taxon>
        <taxon>Insecta</taxon>
        <taxon>Pterygota</taxon>
        <taxon>Neoptera</taxon>
        <taxon>Paraneoptera</taxon>
        <taxon>Thysanoptera</taxon>
        <taxon>Terebrantia</taxon>
        <taxon>Thripoidea</taxon>
        <taxon>Thripidae</taxon>
        <taxon>Frankliniella</taxon>
    </lineage>
</organism>
<dbReference type="SUPFAM" id="SSF103575">
    <property type="entry name" value="Plexin repeat"/>
    <property type="match status" value="1"/>
</dbReference>
<dbReference type="InterPro" id="IPR001627">
    <property type="entry name" value="Semap_dom"/>
</dbReference>
<evidence type="ECO:0000256" key="1">
    <source>
        <dbReference type="ARBA" id="ARBA00004613"/>
    </source>
</evidence>
<dbReference type="InterPro" id="IPR036352">
    <property type="entry name" value="Semap_dom_sf"/>
</dbReference>
<evidence type="ECO:0000256" key="2">
    <source>
        <dbReference type="ARBA" id="ARBA00009492"/>
    </source>
</evidence>
<dbReference type="PROSITE" id="PS51004">
    <property type="entry name" value="SEMA"/>
    <property type="match status" value="1"/>
</dbReference>
<evidence type="ECO:0000256" key="3">
    <source>
        <dbReference type="ARBA" id="ARBA00022473"/>
    </source>
</evidence>
<feature type="domain" description="Sema" evidence="15">
    <location>
        <begin position="62"/>
        <end position="540"/>
    </location>
</feature>
<dbReference type="GO" id="GO:0007411">
    <property type="term" value="P:axon guidance"/>
    <property type="evidence" value="ECO:0007669"/>
    <property type="project" value="TreeGrafter"/>
</dbReference>
<dbReference type="InterPro" id="IPR007110">
    <property type="entry name" value="Ig-like_dom"/>
</dbReference>
<evidence type="ECO:0000313" key="16">
    <source>
        <dbReference type="EMBL" id="KAK3910900.1"/>
    </source>
</evidence>
<keyword evidence="8" id="KW-1015">Disulfide bond</keyword>
<dbReference type="SMART" id="SM00409">
    <property type="entry name" value="IG"/>
    <property type="match status" value="1"/>
</dbReference>
<comment type="caution">
    <text evidence="12">Lacks conserved residue(s) required for the propagation of feature annotation.</text>
</comment>
<dbReference type="Gene3D" id="2.130.10.10">
    <property type="entry name" value="YVTN repeat-like/Quinoprotein amine dehydrogenase"/>
    <property type="match status" value="1"/>
</dbReference>
<dbReference type="Proteomes" id="UP001219518">
    <property type="component" value="Unassembled WGS sequence"/>
</dbReference>
<dbReference type="GO" id="GO:0005886">
    <property type="term" value="C:plasma membrane"/>
    <property type="evidence" value="ECO:0007669"/>
    <property type="project" value="TreeGrafter"/>
</dbReference>
<evidence type="ECO:0000256" key="10">
    <source>
        <dbReference type="ARBA" id="ARBA00023319"/>
    </source>
</evidence>
<dbReference type="InterPro" id="IPR003599">
    <property type="entry name" value="Ig_sub"/>
</dbReference>
<keyword evidence="4" id="KW-0964">Secreted</keyword>
<comment type="similarity">
    <text evidence="2">Belongs to the semaphorin family.</text>
</comment>
<accession>A0AAE1GX17</accession>
<keyword evidence="3" id="KW-0217">Developmental protein</keyword>
<dbReference type="GO" id="GO:0030335">
    <property type="term" value="P:positive regulation of cell migration"/>
    <property type="evidence" value="ECO:0007669"/>
    <property type="project" value="TreeGrafter"/>
</dbReference>
<feature type="domain" description="Ig-like" evidence="14">
    <location>
        <begin position="588"/>
        <end position="686"/>
    </location>
</feature>
<evidence type="ECO:0000256" key="4">
    <source>
        <dbReference type="ARBA" id="ARBA00022525"/>
    </source>
</evidence>
<evidence type="ECO:0000256" key="7">
    <source>
        <dbReference type="ARBA" id="ARBA00022902"/>
    </source>
</evidence>
<keyword evidence="6" id="KW-0221">Differentiation</keyword>
<dbReference type="InterPro" id="IPR036179">
    <property type="entry name" value="Ig-like_dom_sf"/>
</dbReference>
<dbReference type="Pfam" id="PF01403">
    <property type="entry name" value="Sema"/>
    <property type="match status" value="1"/>
</dbReference>
<evidence type="ECO:0000259" key="15">
    <source>
        <dbReference type="PROSITE" id="PS51004"/>
    </source>
</evidence>
<feature type="compositionally biased region" description="Low complexity" evidence="13">
    <location>
        <begin position="618"/>
        <end position="627"/>
    </location>
</feature>
<dbReference type="Gene3D" id="2.60.40.10">
    <property type="entry name" value="Immunoglobulins"/>
    <property type="match status" value="1"/>
</dbReference>
<evidence type="ECO:0000256" key="5">
    <source>
        <dbReference type="ARBA" id="ARBA00022729"/>
    </source>
</evidence>
<evidence type="ECO:0000313" key="17">
    <source>
        <dbReference type="Proteomes" id="UP001219518"/>
    </source>
</evidence>
<keyword evidence="5" id="KW-0732">Signal</keyword>
<keyword evidence="7" id="KW-0524">Neurogenesis</keyword>
<protein>
    <recommendedName>
        <fullName evidence="11">Semaphorin-2A</fullName>
    </recommendedName>
</protein>
<reference evidence="16" key="2">
    <citation type="journal article" date="2023" name="BMC Genomics">
        <title>Pest status, molecular evolution, and epigenetic factors derived from the genome assembly of Frankliniella fusca, a thysanopteran phytovirus vector.</title>
        <authorList>
            <person name="Catto M.A."/>
            <person name="Labadie P.E."/>
            <person name="Jacobson A.L."/>
            <person name="Kennedy G.G."/>
            <person name="Srinivasan R."/>
            <person name="Hunt B.G."/>
        </authorList>
    </citation>
    <scope>NUCLEOTIDE SEQUENCE</scope>
    <source>
        <strain evidence="16">PL_HMW_Pooled</strain>
    </source>
</reference>
<comment type="caution">
    <text evidence="16">The sequence shown here is derived from an EMBL/GenBank/DDBJ whole genome shotgun (WGS) entry which is preliminary data.</text>
</comment>
<dbReference type="InterPro" id="IPR015943">
    <property type="entry name" value="WD40/YVTN_repeat-like_dom_sf"/>
</dbReference>
<dbReference type="AlphaFoldDB" id="A0AAE1GX17"/>
<proteinExistence type="inferred from homology"/>
<sequence>MGMADEKAVNNSKYDAYLRVLPQHDRYDKRALKRKMDEIKMFLWLKKYLYFFVLLRTWPWSKTKLSLKKSTIFKDAYHVRSFSCGRQYYRSMYLDEERDALFLGAMDRVYRLNLGNISHSHCERDSLLLEPTNVANCVSKGKSEHFDCRNHIRVLQPVDDGKRLYVCGTNAHSPRDWVINWNLTHLGRQQFVPGVGQGAAKCPYDPADNSTAIWVRDGNPGGLPGLYSGTNAEFTKADTVIFRSDLHNMTTGQREYTFKRTLKYDSKWLDKPNFVGSFDVGEYVLFFFRETAVEYINCGKAVYSRVARVCKRDTGGKNILAHNWATYLKARLNCSLPGEFPFYFNEIQSVYRPDEDPDRFYAVFTTSSYGLTGSAICAFTLQDIQEAFRGKFKEQATSTSAWLPVLSSKVPEPRPGECVNNTESLPDTVLNFIRSHPLMDSAVSHEHGRPVFYTRETTFTRLAVHLVRQGERVYRVFYAGTAGGQVYKISQWSDGSGGSASLLLDVWEVTPGDAVRLLELSERHQSLYAASDARVTQIGVVQCAHRHTGCLRCVRDPYCGWHPETHSCRASGPGAAPGLLQDVEGALPRLCDGSVARKQLAVTWGQSVHVSCFASSSSPSSPSSSSSTATHPPQRAAAAAAAPPPPLQWTHQDRAVAFRPDKYVETAAHGLVILAVTQQDAGRYDCLLDGRLLCSYNVTVNAERCGAPGRPQDYQRVYADWCHQLNKYKAAMHVWEQRQAIIRREDNKPYPEVRRKM</sequence>
<dbReference type="InterPro" id="IPR013783">
    <property type="entry name" value="Ig-like_fold"/>
</dbReference>
<dbReference type="PANTHER" id="PTHR11036:SF90">
    <property type="entry name" value="SEMAPHORIN 2B, ISOFORM D-RELATED"/>
    <property type="match status" value="1"/>
</dbReference>
<feature type="region of interest" description="Disordered" evidence="13">
    <location>
        <begin position="618"/>
        <end position="647"/>
    </location>
</feature>
<dbReference type="SUPFAM" id="SSF48726">
    <property type="entry name" value="Immunoglobulin"/>
    <property type="match status" value="1"/>
</dbReference>
<dbReference type="CDD" id="cd11238">
    <property type="entry name" value="Sema_2A"/>
    <property type="match status" value="1"/>
</dbReference>
<dbReference type="InterPro" id="IPR027231">
    <property type="entry name" value="Semaphorin"/>
</dbReference>
<evidence type="ECO:0000256" key="9">
    <source>
        <dbReference type="ARBA" id="ARBA00023180"/>
    </source>
</evidence>
<keyword evidence="17" id="KW-1185">Reference proteome</keyword>
<keyword evidence="10" id="KW-0393">Immunoglobulin domain</keyword>
<dbReference type="GO" id="GO:0005576">
    <property type="term" value="C:extracellular region"/>
    <property type="evidence" value="ECO:0007669"/>
    <property type="project" value="UniProtKB-SubCell"/>
</dbReference>
<evidence type="ECO:0000256" key="8">
    <source>
        <dbReference type="ARBA" id="ARBA00023157"/>
    </source>
</evidence>
<keyword evidence="9" id="KW-0325">Glycoprotein</keyword>
<dbReference type="EMBL" id="JAHWGI010000215">
    <property type="protein sequence ID" value="KAK3910900.1"/>
    <property type="molecule type" value="Genomic_DNA"/>
</dbReference>
<dbReference type="SUPFAM" id="SSF101912">
    <property type="entry name" value="Sema domain"/>
    <property type="match status" value="1"/>
</dbReference>
<dbReference type="SMART" id="SM00630">
    <property type="entry name" value="Sema"/>
    <property type="match status" value="1"/>
</dbReference>
<evidence type="ECO:0000256" key="11">
    <source>
        <dbReference type="ARBA" id="ARBA00074148"/>
    </source>
</evidence>
<evidence type="ECO:0000256" key="13">
    <source>
        <dbReference type="SAM" id="MobiDB-lite"/>
    </source>
</evidence>
<dbReference type="Gene3D" id="3.30.1680.10">
    <property type="entry name" value="ligand-binding face of the semaphorins, domain 2"/>
    <property type="match status" value="1"/>
</dbReference>
<comment type="subcellular location">
    <subcellularLocation>
        <location evidence="1">Secreted</location>
    </subcellularLocation>
</comment>
<dbReference type="GO" id="GO:0045499">
    <property type="term" value="F:chemorepellent activity"/>
    <property type="evidence" value="ECO:0007669"/>
    <property type="project" value="TreeGrafter"/>
</dbReference>
<evidence type="ECO:0000256" key="12">
    <source>
        <dbReference type="PROSITE-ProRule" id="PRU00352"/>
    </source>
</evidence>
<gene>
    <name evidence="16" type="ORF">KUF71_020604</name>
</gene>
<evidence type="ECO:0000259" key="14">
    <source>
        <dbReference type="PROSITE" id="PS50835"/>
    </source>
</evidence>
<dbReference type="GO" id="GO:0071526">
    <property type="term" value="P:semaphorin-plexin signaling pathway"/>
    <property type="evidence" value="ECO:0007669"/>
    <property type="project" value="TreeGrafter"/>
</dbReference>